<reference evidence="2" key="1">
    <citation type="submission" date="2020-08" db="EMBL/GenBank/DDBJ databases">
        <authorList>
            <person name="Uke A."/>
            <person name="Chhe C."/>
            <person name="Baramee S."/>
            <person name="Kosugi A."/>
        </authorList>
    </citation>
    <scope>NUCLEOTIDE SEQUENCE</scope>
    <source>
        <strain evidence="2">DA-C8</strain>
    </source>
</reference>
<accession>A0A916QEX1</accession>
<dbReference type="EMBL" id="BMAQ01000039">
    <property type="protein sequence ID" value="GFR39225.1"/>
    <property type="molecule type" value="Genomic_DNA"/>
</dbReference>
<dbReference type="AlphaFoldDB" id="A0A916QEX1"/>
<protein>
    <submittedName>
        <fullName evidence="2">Uncharacterized protein</fullName>
    </submittedName>
</protein>
<organism evidence="2 3">
    <name type="scientific">Insulibacter thermoxylanivorax</name>
    <dbReference type="NCBI Taxonomy" id="2749268"/>
    <lineage>
        <taxon>Bacteria</taxon>
        <taxon>Bacillati</taxon>
        <taxon>Bacillota</taxon>
        <taxon>Bacilli</taxon>
        <taxon>Bacillales</taxon>
        <taxon>Paenibacillaceae</taxon>
        <taxon>Insulibacter</taxon>
    </lineage>
</organism>
<proteinExistence type="predicted"/>
<sequence>MLTEGQAFAADAKGRLERLLTSERFRDLELGLAEGQAEKSLRALQQEAFELRREVEALMQRP</sequence>
<evidence type="ECO:0000313" key="2">
    <source>
        <dbReference type="EMBL" id="GFR39225.1"/>
    </source>
</evidence>
<gene>
    <name evidence="2" type="ORF">PRECH8_25210</name>
</gene>
<reference evidence="2" key="2">
    <citation type="journal article" date="2021" name="Data Brief">
        <title>Draft genome sequence data of the facultative, thermophilic, xylanolytic bacterium Paenibacillus sp. strain DA-C8.</title>
        <authorList>
            <person name="Chhe C."/>
            <person name="Uke A."/>
            <person name="Baramee S."/>
            <person name="Ungkulpasvich U."/>
            <person name="Tachaapaikoon C."/>
            <person name="Pason P."/>
            <person name="Waeonukul R."/>
            <person name="Ratanakhanokchai K."/>
            <person name="Kosugi A."/>
        </authorList>
    </citation>
    <scope>NUCLEOTIDE SEQUENCE</scope>
    <source>
        <strain evidence="2">DA-C8</strain>
    </source>
</reference>
<keyword evidence="3" id="KW-1185">Reference proteome</keyword>
<dbReference type="Proteomes" id="UP000654993">
    <property type="component" value="Unassembled WGS sequence"/>
</dbReference>
<name>A0A916QEX1_9BACL</name>
<keyword evidence="1" id="KW-0175">Coiled coil</keyword>
<comment type="caution">
    <text evidence="2">The sequence shown here is derived from an EMBL/GenBank/DDBJ whole genome shotgun (WGS) entry which is preliminary data.</text>
</comment>
<evidence type="ECO:0000313" key="3">
    <source>
        <dbReference type="Proteomes" id="UP000654993"/>
    </source>
</evidence>
<feature type="coiled-coil region" evidence="1">
    <location>
        <begin position="34"/>
        <end position="61"/>
    </location>
</feature>
<evidence type="ECO:0000256" key="1">
    <source>
        <dbReference type="SAM" id="Coils"/>
    </source>
</evidence>